<accession>A0A171DJ05</accession>
<sequence length="283" mass="30104">MPIPDVAAFQIALDCRFFQRVGLEVEAQKIQGAGPAIPDLETGRLQFSLLNYVTAFSAQAKKVIDLRFVADAYQAEPGTFLLMVPQDSSLQTPADLRGKVVAVATLHSIGTITTTLAAGVHGVKPDDFEMVEIPLNEMPGALAKGRVDAAWMTEPFITVVQRQGARTIADVMDGPTEKFPIAGWGTSAAFAAKHRKTVAAFQKAIAAGQQIAAKDRSAVVKRLPKYTKITPEVAEVIALGGYPTTLEAARLQRVADALVEQGYIPTALDVSPLLVALPRGAAS</sequence>
<evidence type="ECO:0000256" key="1">
    <source>
        <dbReference type="ARBA" id="ARBA00004418"/>
    </source>
</evidence>
<dbReference type="PANTHER" id="PTHR30024">
    <property type="entry name" value="ALIPHATIC SULFONATES-BINDING PROTEIN-RELATED"/>
    <property type="match status" value="1"/>
</dbReference>
<evidence type="ECO:0000256" key="3">
    <source>
        <dbReference type="ARBA" id="ARBA00022729"/>
    </source>
</evidence>
<dbReference type="Gene3D" id="3.40.190.10">
    <property type="entry name" value="Periplasmic binding protein-like II"/>
    <property type="match status" value="2"/>
</dbReference>
<dbReference type="EMBL" id="BDCX01000011">
    <property type="protein sequence ID" value="GAT68848.1"/>
    <property type="molecule type" value="Genomic_DNA"/>
</dbReference>
<dbReference type="Proteomes" id="UP000077701">
    <property type="component" value="Unassembled WGS sequence"/>
</dbReference>
<evidence type="ECO:0000259" key="4">
    <source>
        <dbReference type="Pfam" id="PF09084"/>
    </source>
</evidence>
<dbReference type="GO" id="GO:0042597">
    <property type="term" value="C:periplasmic space"/>
    <property type="evidence" value="ECO:0007669"/>
    <property type="project" value="UniProtKB-SubCell"/>
</dbReference>
<comment type="caution">
    <text evidence="5">The sequence shown here is derived from an EMBL/GenBank/DDBJ whole genome shotgun (WGS) entry which is preliminary data.</text>
</comment>
<dbReference type="AlphaFoldDB" id="A0A171DJ05"/>
<dbReference type="Pfam" id="PF09084">
    <property type="entry name" value="NMT1"/>
    <property type="match status" value="1"/>
</dbReference>
<dbReference type="InterPro" id="IPR015168">
    <property type="entry name" value="SsuA/THI5"/>
</dbReference>
<evidence type="ECO:0000313" key="5">
    <source>
        <dbReference type="EMBL" id="GAT68848.1"/>
    </source>
</evidence>
<proteinExistence type="inferred from homology"/>
<reference evidence="6" key="2">
    <citation type="submission" date="2016-04" db="EMBL/GenBank/DDBJ databases">
        <title>Planomonospora sphaerica JCM9374 whole genome shotgun sequence.</title>
        <authorList>
            <person name="Suzuki T."/>
            <person name="Dohra H."/>
            <person name="Kodani S."/>
        </authorList>
    </citation>
    <scope>NUCLEOTIDE SEQUENCE [LARGE SCALE GENOMIC DNA]</scope>
    <source>
        <strain evidence="6">JCM 9374</strain>
    </source>
</reference>
<name>A0A171DJ05_9ACTN</name>
<organism evidence="5 6">
    <name type="scientific">Planomonospora sphaerica</name>
    <dbReference type="NCBI Taxonomy" id="161355"/>
    <lineage>
        <taxon>Bacteria</taxon>
        <taxon>Bacillati</taxon>
        <taxon>Actinomycetota</taxon>
        <taxon>Actinomycetes</taxon>
        <taxon>Streptosporangiales</taxon>
        <taxon>Streptosporangiaceae</taxon>
        <taxon>Planomonospora</taxon>
    </lineage>
</organism>
<keyword evidence="6" id="KW-1185">Reference proteome</keyword>
<evidence type="ECO:0000313" key="6">
    <source>
        <dbReference type="Proteomes" id="UP000077701"/>
    </source>
</evidence>
<dbReference type="STRING" id="161355.PS9374_04513"/>
<dbReference type="SUPFAM" id="SSF53850">
    <property type="entry name" value="Periplasmic binding protein-like II"/>
    <property type="match status" value="1"/>
</dbReference>
<keyword evidence="3" id="KW-0732">Signal</keyword>
<comment type="subcellular location">
    <subcellularLocation>
        <location evidence="1">Periplasm</location>
    </subcellularLocation>
</comment>
<evidence type="ECO:0000256" key="2">
    <source>
        <dbReference type="ARBA" id="ARBA00010742"/>
    </source>
</evidence>
<comment type="similarity">
    <text evidence="2">Belongs to the bacterial solute-binding protein SsuA/TauA family.</text>
</comment>
<feature type="domain" description="SsuA/THI5-like" evidence="4">
    <location>
        <begin position="4"/>
        <end position="215"/>
    </location>
</feature>
<reference evidence="5 6" key="1">
    <citation type="journal article" date="2016" name="Genome Announc.">
        <title>Draft Genome Sequence of Planomonospora sphaerica JCM9374, a Rare Actinomycete.</title>
        <authorList>
            <person name="Dohra H."/>
            <person name="Suzuki T."/>
            <person name="Inoue Y."/>
            <person name="Kodani S."/>
        </authorList>
    </citation>
    <scope>NUCLEOTIDE SEQUENCE [LARGE SCALE GENOMIC DNA]</scope>
    <source>
        <strain evidence="5 6">JCM 9374</strain>
    </source>
</reference>
<dbReference type="PANTHER" id="PTHR30024:SF47">
    <property type="entry name" value="TAURINE-BINDING PERIPLASMIC PROTEIN"/>
    <property type="match status" value="1"/>
</dbReference>
<protein>
    <submittedName>
        <fullName evidence="5">Nitrate ABC transporter substrate-binding protein</fullName>
    </submittedName>
</protein>
<gene>
    <name evidence="5" type="ORF">PS9374_04513</name>
</gene>